<protein>
    <recommendedName>
        <fullName evidence="3">B30.2/SPRY domain-containing protein</fullName>
    </recommendedName>
</protein>
<name>A0A1Q2YHA3_9ASCO</name>
<organism evidence="1 2">
    <name type="scientific">Pichia membranifaciens</name>
    <dbReference type="NCBI Taxonomy" id="4926"/>
    <lineage>
        <taxon>Eukaryota</taxon>
        <taxon>Fungi</taxon>
        <taxon>Dikarya</taxon>
        <taxon>Ascomycota</taxon>
        <taxon>Saccharomycotina</taxon>
        <taxon>Pichiomycetes</taxon>
        <taxon>Pichiales</taxon>
        <taxon>Pichiaceae</taxon>
        <taxon>Pichia</taxon>
    </lineage>
</organism>
<sequence length="483" mass="54648">MDCFSSQVTEGIASSKVMAKKQRVIPRLKPVPYTLADLSTTLRQPQLVPATVINNGRSQIQLYSTPDLPNNKRGFKYVPCRPNPYLDSVLYSTTDLPPYGVRWSYFDRSPEMFVDQNLTHVGTQESDGWRSSRASVGIREGSWYIEYRIVSGIGEVENGDNFERQTSELSRSVTPMHNNMNLASHVRLGIARREASLEAPVGFDGYGYGIRDINCEKVHLSRRSEIKEGDNVCSGDDLKIGDVIGLLVELPDMETQTRIARSMIVEKTLSDPHLEKETGEGKSNSKSLQYSFVEKGIEREMIPIKYKSGLFFEEYEYTSSKNMEHLLNPVTVFGERAIPDKEKFQPAKLPNSSITLFVNGERRGVPFENLFAFLPPASEQRMARSASKPSSKKNREEESFIVDRDDGELGYYPMVSCFRGGVVEINASGGVWQEPEELKEKLAKGAVRPYVDRVKHKVIEEYVYDLVDNAVSKFLDRKEYALQ</sequence>
<dbReference type="Gene3D" id="2.60.120.920">
    <property type="match status" value="1"/>
</dbReference>
<dbReference type="InterPro" id="IPR043136">
    <property type="entry name" value="B30.2/SPRY_sf"/>
</dbReference>
<dbReference type="CDD" id="cd12872">
    <property type="entry name" value="SPRY_Ash2"/>
    <property type="match status" value="1"/>
</dbReference>
<dbReference type="PANTHER" id="PTHR10598:SF0">
    <property type="entry name" value="SET1_ASH2 HISTONE METHYLTRANSFERASE COMPLEX SUBUNIT ASH2"/>
    <property type="match status" value="1"/>
</dbReference>
<reference evidence="1 2" key="1">
    <citation type="submission" date="2016-08" db="EMBL/GenBank/DDBJ databases">
        <title>Whole genome shotgun sequence of Pichia membranifaciens KS47-1.</title>
        <authorList>
            <person name="Konishi M."/>
            <person name="Ishida M."/>
            <person name="Arakawa T."/>
            <person name="Kato Y."/>
            <person name="Horiuchi J."/>
        </authorList>
    </citation>
    <scope>NUCLEOTIDE SEQUENCE [LARGE SCALE GENOMIC DNA]</scope>
    <source>
        <strain evidence="1 2">KS47-1</strain>
    </source>
</reference>
<keyword evidence="2" id="KW-1185">Reference proteome</keyword>
<evidence type="ECO:0008006" key="3">
    <source>
        <dbReference type="Google" id="ProtNLM"/>
    </source>
</evidence>
<evidence type="ECO:0000313" key="2">
    <source>
        <dbReference type="Proteomes" id="UP000186136"/>
    </source>
</evidence>
<dbReference type="PANTHER" id="PTHR10598">
    <property type="entry name" value="SET1/ASH2 HISTONE METHYLTRANSFERASE COMPLEX SUBUNIT ASH2"/>
    <property type="match status" value="1"/>
</dbReference>
<comment type="caution">
    <text evidence="1">The sequence shown here is derived from an EMBL/GenBank/DDBJ whole genome shotgun (WGS) entry which is preliminary data.</text>
</comment>
<proteinExistence type="predicted"/>
<dbReference type="Proteomes" id="UP000186136">
    <property type="component" value="Unassembled WGS sequence"/>
</dbReference>
<dbReference type="OrthoDB" id="10266026at2759"/>
<accession>A0A1Q2YHA3</accession>
<dbReference type="InterPro" id="IPR037353">
    <property type="entry name" value="ASH2"/>
</dbReference>
<gene>
    <name evidence="1" type="ORF">PMKS-002405</name>
</gene>
<dbReference type="EMBL" id="BDGI01000090">
    <property type="protein sequence ID" value="GAV28927.1"/>
    <property type="molecule type" value="Genomic_DNA"/>
</dbReference>
<dbReference type="AlphaFoldDB" id="A0A1Q2YHA3"/>
<dbReference type="GO" id="GO:0000976">
    <property type="term" value="F:transcription cis-regulatory region binding"/>
    <property type="evidence" value="ECO:0007669"/>
    <property type="project" value="TreeGrafter"/>
</dbReference>
<dbReference type="GO" id="GO:0048188">
    <property type="term" value="C:Set1C/COMPASS complex"/>
    <property type="evidence" value="ECO:0007669"/>
    <property type="project" value="InterPro"/>
</dbReference>
<evidence type="ECO:0000313" key="1">
    <source>
        <dbReference type="EMBL" id="GAV28927.1"/>
    </source>
</evidence>
<dbReference type="InterPro" id="IPR013320">
    <property type="entry name" value="ConA-like_dom_sf"/>
</dbReference>
<dbReference type="SUPFAM" id="SSF49899">
    <property type="entry name" value="Concanavalin A-like lectins/glucanases"/>
    <property type="match status" value="1"/>
</dbReference>